<dbReference type="RefSeq" id="WP_096257977.1">
    <property type="nucleotide sequence ID" value="NZ_BDME01000001.1"/>
</dbReference>
<feature type="transmembrane region" description="Helical" evidence="1">
    <location>
        <begin position="98"/>
        <end position="116"/>
    </location>
</feature>
<dbReference type="Proteomes" id="UP000217944">
    <property type="component" value="Unassembled WGS sequence"/>
</dbReference>
<keyword evidence="1" id="KW-1133">Transmembrane helix</keyword>
<feature type="transmembrane region" description="Helical" evidence="1">
    <location>
        <begin position="68"/>
        <end position="86"/>
    </location>
</feature>
<evidence type="ECO:0000256" key="1">
    <source>
        <dbReference type="SAM" id="Phobius"/>
    </source>
</evidence>
<feature type="transmembrane region" description="Helical" evidence="1">
    <location>
        <begin position="230"/>
        <end position="249"/>
    </location>
</feature>
<comment type="caution">
    <text evidence="2">The sequence shown here is derived from an EMBL/GenBank/DDBJ whole genome shotgun (WGS) entry which is preliminary data.</text>
</comment>
<dbReference type="OrthoDB" id="5355243at2"/>
<organism evidence="2 3">
    <name type="scientific">Lebetimonas natsushimae</name>
    <dbReference type="NCBI Taxonomy" id="1936991"/>
    <lineage>
        <taxon>Bacteria</taxon>
        <taxon>Pseudomonadati</taxon>
        <taxon>Campylobacterota</taxon>
        <taxon>Epsilonproteobacteria</taxon>
        <taxon>Nautiliales</taxon>
        <taxon>Nautiliaceae</taxon>
        <taxon>Lebetimonas</taxon>
    </lineage>
</organism>
<keyword evidence="1" id="KW-0472">Membrane</keyword>
<feature type="transmembrane region" description="Helical" evidence="1">
    <location>
        <begin position="330"/>
        <end position="350"/>
    </location>
</feature>
<proteinExistence type="predicted"/>
<feature type="transmembrane region" description="Helical" evidence="1">
    <location>
        <begin position="206"/>
        <end position="223"/>
    </location>
</feature>
<dbReference type="PANTHER" id="PTHR37422">
    <property type="entry name" value="TEICHURONIC ACID BIOSYNTHESIS PROTEIN TUAE"/>
    <property type="match status" value="1"/>
</dbReference>
<accession>A0A292YB96</accession>
<feature type="transmembrane region" description="Helical" evidence="1">
    <location>
        <begin position="185"/>
        <end position="200"/>
    </location>
</feature>
<feature type="transmembrane region" description="Helical" evidence="1">
    <location>
        <begin position="161"/>
        <end position="178"/>
    </location>
</feature>
<reference evidence="2 3" key="1">
    <citation type="journal article" date="2017" name="Syst. Appl. Microbiol.">
        <title>Lebetimonas natsushimae sp. nov., a novel strictly anaerobic, moderately thermophilic chemoautotroph isolated from a deep-sea hydrothermal vent polychaete nest in the Mid-Okinawa Trough.</title>
        <authorList>
            <person name="Nagata R."/>
            <person name="Takaki Y."/>
            <person name="Tame A."/>
            <person name="Nunoura T."/>
            <person name="Muto H."/>
            <person name="Mino S."/>
            <person name="Sawayama S."/>
            <person name="Takai K."/>
            <person name="Nakagawa S."/>
        </authorList>
    </citation>
    <scope>NUCLEOTIDE SEQUENCE [LARGE SCALE GENOMIC DNA]</scope>
    <source>
        <strain evidence="2 3">HS1857</strain>
    </source>
</reference>
<feature type="transmembrane region" description="Helical" evidence="1">
    <location>
        <begin position="123"/>
        <end position="141"/>
    </location>
</feature>
<feature type="transmembrane region" description="Helical" evidence="1">
    <location>
        <begin position="12"/>
        <end position="29"/>
    </location>
</feature>
<keyword evidence="3" id="KW-1185">Reference proteome</keyword>
<evidence type="ECO:0008006" key="4">
    <source>
        <dbReference type="Google" id="ProtNLM"/>
    </source>
</evidence>
<sequence length="407" mass="48340">MLKFNEKTINYIKMFFLSLFLFGFLINGLSFIKYFGLYGAILFYLIDLFFNFEKIRNLYLNFYKQEKILFIILFLILFSIIVSIIFSFSNSLPSWREFRIEFLNIFLFMLISLSIEKKEIKKFFFISIILAFVFDAFKFGYEYIKINPNLNFSIRLERLSAVYFEILIPFVFISFFLLKNKIIKIFLVVIFLLALFELFLTGARGAWGSVLFELLLISLLIGLKFNYKKIFVYLGWLFIVLIVSGIFVYKNSNLIQTKIHQGFNPNGRDKIIKTRFPIFLKHGNFLTGIGGPGNYQYNEFLNYYKAPKILGVKEKNKFHYWSDEPFLLQIFYKEGILVLFVFLLFSGIFIYKLYKNLNFYTLAILASFIGYYFVRGLAEGRNFKYLVLYFTLYLICKDKNENSLCVS</sequence>
<feature type="transmembrane region" description="Helical" evidence="1">
    <location>
        <begin position="35"/>
        <end position="52"/>
    </location>
</feature>
<gene>
    <name evidence="2" type="ORF">LNAT_P0104</name>
</gene>
<keyword evidence="1" id="KW-0812">Transmembrane</keyword>
<evidence type="ECO:0000313" key="3">
    <source>
        <dbReference type="Proteomes" id="UP000217944"/>
    </source>
</evidence>
<dbReference type="PANTHER" id="PTHR37422:SF13">
    <property type="entry name" value="LIPOPOLYSACCHARIDE BIOSYNTHESIS PROTEIN PA4999-RELATED"/>
    <property type="match status" value="1"/>
</dbReference>
<feature type="transmembrane region" description="Helical" evidence="1">
    <location>
        <begin position="357"/>
        <end position="374"/>
    </location>
</feature>
<protein>
    <recommendedName>
        <fullName evidence="4">O-antigen ligase</fullName>
    </recommendedName>
</protein>
<name>A0A292YB96_9BACT</name>
<dbReference type="AlphaFoldDB" id="A0A292YB96"/>
<dbReference type="InterPro" id="IPR051533">
    <property type="entry name" value="WaaL-like"/>
</dbReference>
<dbReference type="EMBL" id="BDME01000001">
    <property type="protein sequence ID" value="GAX86809.1"/>
    <property type="molecule type" value="Genomic_DNA"/>
</dbReference>
<evidence type="ECO:0000313" key="2">
    <source>
        <dbReference type="EMBL" id="GAX86809.1"/>
    </source>
</evidence>